<dbReference type="PANTHER" id="PTHR23167">
    <property type="entry name" value="CALPONIN HOMOLOGY DOMAIN-CONTAINING PROTEIN DDB_G0272472-RELATED"/>
    <property type="match status" value="1"/>
</dbReference>
<feature type="region of interest" description="Disordered" evidence="5">
    <location>
        <begin position="948"/>
        <end position="969"/>
    </location>
</feature>
<dbReference type="PROSITE" id="PS50021">
    <property type="entry name" value="CH"/>
    <property type="match status" value="1"/>
</dbReference>
<name>A0A914V0U7_9BILA</name>
<dbReference type="Gene3D" id="1.20.1050.80">
    <property type="entry name" value="VPS9 domain"/>
    <property type="match status" value="1"/>
</dbReference>
<feature type="domain" description="VPS9" evidence="7">
    <location>
        <begin position="227"/>
        <end position="372"/>
    </location>
</feature>
<feature type="region of interest" description="Disordered" evidence="5">
    <location>
        <begin position="527"/>
        <end position="554"/>
    </location>
</feature>
<dbReference type="Pfam" id="PF00307">
    <property type="entry name" value="CH"/>
    <property type="match status" value="1"/>
</dbReference>
<keyword evidence="3" id="KW-0967">Endosome</keyword>
<feature type="region of interest" description="Disordered" evidence="5">
    <location>
        <begin position="582"/>
        <end position="616"/>
    </location>
</feature>
<keyword evidence="8" id="KW-1185">Reference proteome</keyword>
<dbReference type="Gene3D" id="1.10.246.120">
    <property type="match status" value="1"/>
</dbReference>
<reference evidence="9" key="1">
    <citation type="submission" date="2022-11" db="UniProtKB">
        <authorList>
            <consortium name="WormBaseParasite"/>
        </authorList>
    </citation>
    <scope>IDENTIFICATION</scope>
</reference>
<dbReference type="InterPro" id="IPR003123">
    <property type="entry name" value="VPS9"/>
</dbReference>
<dbReference type="PROSITE" id="PS51205">
    <property type="entry name" value="VPS9"/>
    <property type="match status" value="1"/>
</dbReference>
<dbReference type="Proteomes" id="UP000887566">
    <property type="component" value="Unplaced"/>
</dbReference>
<accession>A0A914V0U7</accession>
<dbReference type="AlphaFoldDB" id="A0A914V0U7"/>
<comment type="subcellular location">
    <subcellularLocation>
        <location evidence="1">Endosome</location>
    </subcellularLocation>
</comment>
<keyword evidence="2" id="KW-0597">Phosphoprotein</keyword>
<dbReference type="SUPFAM" id="SSF109993">
    <property type="entry name" value="VPS9 domain"/>
    <property type="match status" value="1"/>
</dbReference>
<feature type="domain" description="Calponin-homology (CH)" evidence="6">
    <location>
        <begin position="1004"/>
        <end position="1109"/>
    </location>
</feature>
<feature type="region of interest" description="Disordered" evidence="5">
    <location>
        <begin position="466"/>
        <end position="489"/>
    </location>
</feature>
<feature type="region of interest" description="Disordered" evidence="5">
    <location>
        <begin position="656"/>
        <end position="698"/>
    </location>
</feature>
<dbReference type="SMART" id="SM00033">
    <property type="entry name" value="CH"/>
    <property type="match status" value="1"/>
</dbReference>
<evidence type="ECO:0000256" key="1">
    <source>
        <dbReference type="ARBA" id="ARBA00004177"/>
    </source>
</evidence>
<dbReference type="SUPFAM" id="SSF47576">
    <property type="entry name" value="Calponin-homology domain, CH-domain"/>
    <property type="match status" value="1"/>
</dbReference>
<feature type="compositionally biased region" description="Low complexity" evidence="5">
    <location>
        <begin position="544"/>
        <end position="554"/>
    </location>
</feature>
<evidence type="ECO:0000256" key="4">
    <source>
        <dbReference type="ARBA" id="ARBA00023054"/>
    </source>
</evidence>
<evidence type="ECO:0000313" key="9">
    <source>
        <dbReference type="WBParaSite" id="PSAMB.scaffold1426size31648.g12953.t1"/>
    </source>
</evidence>
<dbReference type="WBParaSite" id="PSAMB.scaffold1426size31648.g12953.t1">
    <property type="protein sequence ID" value="PSAMB.scaffold1426size31648.g12953.t1"/>
    <property type="gene ID" value="PSAMB.scaffold1426size31648.g12953"/>
</dbReference>
<sequence>MKALLDVLPVLQVKTFVKNAPHRAVNFLFGDNSKDDKYSNQTGSAEDIASNKYEAVDNSAQQPVSIRWLNLEQDITCMLECGGYGTPQRNLICSKCRLLISADINAAKKSKLKFSQRKHNRIIEERLLKSLNDLPKSLAEEISKRTEDAIGEIFEIVPSLSAKSYAFEDISVRVQLLYEEIGELVSRVAKSPSSKLNISVNEILRRVEECVCNRTYPILFCMSAAEKAAEVAHRDWIRSWKSMKHHCLPTEINFNSANFQAYMQDAGRALNEMNSFCTPKEKLDCIVRCVNCAYLATQENSDRSFSISPDVLVAVLIYTILHENPDLLQANLEFIGKFGQIHAVGYQGTGYSFTLICVAMHFVIDGIAETCLNRVREDFEKIHEEALLLKDGRLVVETGNVLPEQQELVSDKSAQMRVGDSSRFKPTPQHMPSAADREFPKLAEFGKQKPYAADMGSTKKITRNSNATTAYEKPQISQKYGTHEPPVSKSHEVKNADFAIQSVPLTEQKFVIPKTEFSNKTITENYKSKVSASEETKVKPLETSSLSKDSITSSAVNKLNSRTSVEGITKDASQVVVETVKISPKPAESTERPQEKAAMQRQYKNQGSAALVPPPTPDNKFDTLKAQEKLVAAKDVAAATKTPPVMKGSSIMKKTYSESEDVPDSGAQNLALSSTKTDDSSSKKLHNSSITNEKLKDPPVYREVASTKTPAKFVQSATMSKSDALSTEKQVIVDSRERNESKISSRKHDELSNVEFEAKRDDGKKPEENAQQVAATDAKTRQFIRIPSLRFPPPAPPTWTVAPPDRSTGSLKTIALTTAQPMAAIDVTITSTTPTTNPTAVATPMTAGQALPSLAELLPSWRPIAMRKDSGNNLEKQDNSPTHTFAREFLTTPKNLTQIAQDRDRLEISTTAQTQSRFVSEDLAGIDPKLLLEQALKFSEARIAQEKLRKTEQVSKGESNPNQSSDSSKGMMEYLLTTQDSPAKKTRIIIKADHTNDIINGKEMSPKEALLRWCQIKTKSYPINISNFSGSWADGMAFCALVHHFRPTAFDFSKLQPQDRRDNLELGFRVAEQHGIDRLLEVEDMILMGDKPDWKCVFTYVQAIYRRFRNEN</sequence>
<evidence type="ECO:0000313" key="8">
    <source>
        <dbReference type="Proteomes" id="UP000887566"/>
    </source>
</evidence>
<evidence type="ECO:0000256" key="3">
    <source>
        <dbReference type="ARBA" id="ARBA00022753"/>
    </source>
</evidence>
<dbReference type="Gene3D" id="1.10.418.10">
    <property type="entry name" value="Calponin-like domain"/>
    <property type="match status" value="1"/>
</dbReference>
<keyword evidence="4" id="KW-0175">Coiled coil</keyword>
<dbReference type="InterPro" id="IPR050540">
    <property type="entry name" value="F-actin_Monoox_Mical"/>
</dbReference>
<proteinExistence type="predicted"/>
<dbReference type="InterPro" id="IPR001715">
    <property type="entry name" value="CH_dom"/>
</dbReference>
<evidence type="ECO:0000256" key="5">
    <source>
        <dbReference type="SAM" id="MobiDB-lite"/>
    </source>
</evidence>
<dbReference type="InterPro" id="IPR036872">
    <property type="entry name" value="CH_dom_sf"/>
</dbReference>
<dbReference type="PANTHER" id="PTHR23167:SF88">
    <property type="entry name" value="CALPONIN-HOMOLOGY (CH) DOMAIN-CONTAINING PROTEIN"/>
    <property type="match status" value="1"/>
</dbReference>
<dbReference type="FunFam" id="1.10.418.10:FF:000023">
    <property type="entry name" value="EH domain-binding protein 1 isoform X1"/>
    <property type="match status" value="1"/>
</dbReference>
<feature type="region of interest" description="Disordered" evidence="5">
    <location>
        <begin position="409"/>
        <end position="434"/>
    </location>
</feature>
<feature type="compositionally biased region" description="Polar residues" evidence="5">
    <location>
        <begin position="466"/>
        <end position="480"/>
    </location>
</feature>
<dbReference type="InterPro" id="IPR037191">
    <property type="entry name" value="VPS9_dom_sf"/>
</dbReference>
<organism evidence="8 9">
    <name type="scientific">Plectus sambesii</name>
    <dbReference type="NCBI Taxonomy" id="2011161"/>
    <lineage>
        <taxon>Eukaryota</taxon>
        <taxon>Metazoa</taxon>
        <taxon>Ecdysozoa</taxon>
        <taxon>Nematoda</taxon>
        <taxon>Chromadorea</taxon>
        <taxon>Plectida</taxon>
        <taxon>Plectina</taxon>
        <taxon>Plectoidea</taxon>
        <taxon>Plectidae</taxon>
        <taxon>Plectus</taxon>
    </lineage>
</organism>
<dbReference type="Pfam" id="PF02204">
    <property type="entry name" value="VPS9"/>
    <property type="match status" value="1"/>
</dbReference>
<evidence type="ECO:0000259" key="7">
    <source>
        <dbReference type="PROSITE" id="PS51205"/>
    </source>
</evidence>
<protein>
    <submittedName>
        <fullName evidence="9">Calponin-homology (CH) domain-containing protein</fullName>
    </submittedName>
</protein>
<feature type="compositionally biased region" description="Polar residues" evidence="5">
    <location>
        <begin position="956"/>
        <end position="968"/>
    </location>
</feature>
<evidence type="ECO:0000259" key="6">
    <source>
        <dbReference type="PROSITE" id="PS50021"/>
    </source>
</evidence>
<dbReference type="GO" id="GO:0005768">
    <property type="term" value="C:endosome"/>
    <property type="evidence" value="ECO:0007669"/>
    <property type="project" value="UniProtKB-SubCell"/>
</dbReference>
<evidence type="ECO:0000256" key="2">
    <source>
        <dbReference type="ARBA" id="ARBA00022553"/>
    </source>
</evidence>